<feature type="compositionally biased region" description="Basic and acidic residues" evidence="6">
    <location>
        <begin position="418"/>
        <end position="436"/>
    </location>
</feature>
<dbReference type="PROSITE" id="PS00092">
    <property type="entry name" value="N6_MTASE"/>
    <property type="match status" value="1"/>
</dbReference>
<dbReference type="AlphaFoldDB" id="A0A521F5A7"/>
<evidence type="ECO:0000256" key="5">
    <source>
        <dbReference type="RuleBase" id="RU362026"/>
    </source>
</evidence>
<dbReference type="Gene3D" id="3.40.50.150">
    <property type="entry name" value="Vaccinia Virus protein VP39"/>
    <property type="match status" value="1"/>
</dbReference>
<feature type="domain" description="DNA methylase N-4/N-6" evidence="7">
    <location>
        <begin position="158"/>
        <end position="370"/>
    </location>
</feature>
<dbReference type="GO" id="GO:0009307">
    <property type="term" value="P:DNA restriction-modification system"/>
    <property type="evidence" value="ECO:0007669"/>
    <property type="project" value="UniProtKB-KW"/>
</dbReference>
<keyword evidence="2 8" id="KW-0489">Methyltransferase</keyword>
<protein>
    <recommendedName>
        <fullName evidence="5">Methyltransferase</fullName>
        <ecNumber evidence="5">2.1.1.-</ecNumber>
    </recommendedName>
</protein>
<dbReference type="InterPro" id="IPR029063">
    <property type="entry name" value="SAM-dependent_MTases_sf"/>
</dbReference>
<sequence>MELDYKSTDYKLRFDEVLIKLRFFNVYDLLLYKAGQRKQTPDELYSFFRSKGINKAKLVSMQNHGMIPDDNHLLNAVLEYLDMSSVAELQISLGRIPDGYTKAWLDNANKIVELLKNNGQDAVNKKSRQFQPYFSTNLGTLYKGDCLELFQMIPNRSVDCLFADPPFNLDKEYDNGVKDKRTYSEYVSWCIKWLDECVRVLKPGGSLFIYNIPKWHTYLANYLNEKLNFWNWIAVDMKFSLPIRNRLYPAHYSLLYYVKGEKPKTYHAQRIPLQTCRHCGGELRDYGGYKNKMNPKGVNISDVWSDIYPVRHGNAKTRKFNELPLKLLDRIISMATNEGDTVLDPFGGSGTTFVVSELLKRKWIGFELGNCDIIEERITHPEKDKVLLAKIYEEKNILFPNKVRKLRRDNGFWLDDDFRKKDDNQDQKEKQERKAEQMNLEF</sequence>
<dbReference type="InterPro" id="IPR002052">
    <property type="entry name" value="DNA_methylase_N6_adenine_CS"/>
</dbReference>
<gene>
    <name evidence="8" type="ORF">SAMN06264849_11278</name>
</gene>
<keyword evidence="3 8" id="KW-0808">Transferase</keyword>
<dbReference type="GO" id="GO:0003677">
    <property type="term" value="F:DNA binding"/>
    <property type="evidence" value="ECO:0007669"/>
    <property type="project" value="InterPro"/>
</dbReference>
<comment type="similarity">
    <text evidence="1 5">Belongs to the N(4)/N(6)-methyltransferase family.</text>
</comment>
<dbReference type="SUPFAM" id="SSF53335">
    <property type="entry name" value="S-adenosyl-L-methionine-dependent methyltransferases"/>
    <property type="match status" value="1"/>
</dbReference>
<keyword evidence="4" id="KW-0680">Restriction system</keyword>
<dbReference type="Proteomes" id="UP000315636">
    <property type="component" value="Unassembled WGS sequence"/>
</dbReference>
<evidence type="ECO:0000313" key="8">
    <source>
        <dbReference type="EMBL" id="SMO90710.1"/>
    </source>
</evidence>
<dbReference type="InterPro" id="IPR002941">
    <property type="entry name" value="DNA_methylase_N4/N6"/>
</dbReference>
<dbReference type="GO" id="GO:0008170">
    <property type="term" value="F:N-methyltransferase activity"/>
    <property type="evidence" value="ECO:0007669"/>
    <property type="project" value="InterPro"/>
</dbReference>
<dbReference type="Pfam" id="PF01555">
    <property type="entry name" value="N6_N4_Mtase"/>
    <property type="match status" value="1"/>
</dbReference>
<dbReference type="GO" id="GO:0032259">
    <property type="term" value="P:methylation"/>
    <property type="evidence" value="ECO:0007669"/>
    <property type="project" value="UniProtKB-KW"/>
</dbReference>
<evidence type="ECO:0000256" key="6">
    <source>
        <dbReference type="SAM" id="MobiDB-lite"/>
    </source>
</evidence>
<dbReference type="CDD" id="cd02440">
    <property type="entry name" value="AdoMet_MTases"/>
    <property type="match status" value="1"/>
</dbReference>
<organism evidence="8 9">
    <name type="scientific">Melghirimyces algeriensis</name>
    <dbReference type="NCBI Taxonomy" id="910412"/>
    <lineage>
        <taxon>Bacteria</taxon>
        <taxon>Bacillati</taxon>
        <taxon>Bacillota</taxon>
        <taxon>Bacilli</taxon>
        <taxon>Bacillales</taxon>
        <taxon>Thermoactinomycetaceae</taxon>
        <taxon>Melghirimyces</taxon>
    </lineage>
</organism>
<accession>A0A521F5A7</accession>
<feature type="region of interest" description="Disordered" evidence="6">
    <location>
        <begin position="418"/>
        <end position="442"/>
    </location>
</feature>
<evidence type="ECO:0000256" key="1">
    <source>
        <dbReference type="ARBA" id="ARBA00006594"/>
    </source>
</evidence>
<dbReference type="InterPro" id="IPR001091">
    <property type="entry name" value="RM_Methyltransferase"/>
</dbReference>
<reference evidence="8 9" key="1">
    <citation type="submission" date="2017-05" db="EMBL/GenBank/DDBJ databases">
        <authorList>
            <person name="Varghese N."/>
            <person name="Submissions S."/>
        </authorList>
    </citation>
    <scope>NUCLEOTIDE SEQUENCE [LARGE SCALE GENOMIC DNA]</scope>
    <source>
        <strain evidence="8 9">DSM 45474</strain>
    </source>
</reference>
<keyword evidence="9" id="KW-1185">Reference proteome</keyword>
<name>A0A521F5A7_9BACL</name>
<evidence type="ECO:0000256" key="3">
    <source>
        <dbReference type="ARBA" id="ARBA00022679"/>
    </source>
</evidence>
<evidence type="ECO:0000256" key="4">
    <source>
        <dbReference type="ARBA" id="ARBA00022747"/>
    </source>
</evidence>
<evidence type="ECO:0000256" key="2">
    <source>
        <dbReference type="ARBA" id="ARBA00022603"/>
    </source>
</evidence>
<evidence type="ECO:0000259" key="7">
    <source>
        <dbReference type="Pfam" id="PF01555"/>
    </source>
</evidence>
<evidence type="ECO:0000313" key="9">
    <source>
        <dbReference type="Proteomes" id="UP000315636"/>
    </source>
</evidence>
<dbReference type="EMBL" id="FXTI01000012">
    <property type="protein sequence ID" value="SMO90710.1"/>
    <property type="molecule type" value="Genomic_DNA"/>
</dbReference>
<proteinExistence type="inferred from homology"/>
<dbReference type="EC" id="2.1.1.-" evidence="5"/>
<dbReference type="PRINTS" id="PR00508">
    <property type="entry name" value="S21N4MTFRASE"/>
</dbReference>